<dbReference type="GeneID" id="25902342"/>
<name>A0A0L0GCL7_9EUKA</name>
<evidence type="ECO:0000256" key="1">
    <source>
        <dbReference type="SAM" id="MobiDB-lite"/>
    </source>
</evidence>
<evidence type="ECO:0000313" key="3">
    <source>
        <dbReference type="Proteomes" id="UP000054560"/>
    </source>
</evidence>
<feature type="compositionally biased region" description="Polar residues" evidence="1">
    <location>
        <begin position="19"/>
        <end position="38"/>
    </location>
</feature>
<gene>
    <name evidence="2" type="ORF">SARC_01838</name>
</gene>
<feature type="region of interest" description="Disordered" evidence="1">
    <location>
        <begin position="1"/>
        <end position="38"/>
    </location>
</feature>
<organism evidence="2 3">
    <name type="scientific">Sphaeroforma arctica JP610</name>
    <dbReference type="NCBI Taxonomy" id="667725"/>
    <lineage>
        <taxon>Eukaryota</taxon>
        <taxon>Ichthyosporea</taxon>
        <taxon>Ichthyophonida</taxon>
        <taxon>Sphaeroforma</taxon>
    </lineage>
</organism>
<dbReference type="AlphaFoldDB" id="A0A0L0GCL7"/>
<accession>A0A0L0GCL7</accession>
<reference evidence="2 3" key="1">
    <citation type="submission" date="2011-02" db="EMBL/GenBank/DDBJ databases">
        <title>The Genome Sequence of Sphaeroforma arctica JP610.</title>
        <authorList>
            <consortium name="The Broad Institute Genome Sequencing Platform"/>
            <person name="Russ C."/>
            <person name="Cuomo C."/>
            <person name="Young S.K."/>
            <person name="Zeng Q."/>
            <person name="Gargeya S."/>
            <person name="Alvarado L."/>
            <person name="Berlin A."/>
            <person name="Chapman S.B."/>
            <person name="Chen Z."/>
            <person name="Freedman E."/>
            <person name="Gellesch M."/>
            <person name="Goldberg J."/>
            <person name="Griggs A."/>
            <person name="Gujja S."/>
            <person name="Heilman E."/>
            <person name="Heiman D."/>
            <person name="Howarth C."/>
            <person name="Mehta T."/>
            <person name="Neiman D."/>
            <person name="Pearson M."/>
            <person name="Roberts A."/>
            <person name="Saif S."/>
            <person name="Shea T."/>
            <person name="Shenoy N."/>
            <person name="Sisk P."/>
            <person name="Stolte C."/>
            <person name="Sykes S."/>
            <person name="White J."/>
            <person name="Yandava C."/>
            <person name="Burger G."/>
            <person name="Gray M.W."/>
            <person name="Holland P.W.H."/>
            <person name="King N."/>
            <person name="Lang F.B.F."/>
            <person name="Roger A.J."/>
            <person name="Ruiz-Trillo I."/>
            <person name="Haas B."/>
            <person name="Nusbaum C."/>
            <person name="Birren B."/>
        </authorList>
    </citation>
    <scope>NUCLEOTIDE SEQUENCE [LARGE SCALE GENOMIC DNA]</scope>
    <source>
        <strain evidence="2 3">JP610</strain>
    </source>
</reference>
<dbReference type="Proteomes" id="UP000054560">
    <property type="component" value="Unassembled WGS sequence"/>
</dbReference>
<dbReference type="EMBL" id="KQ241673">
    <property type="protein sequence ID" value="KNC85993.1"/>
    <property type="molecule type" value="Genomic_DNA"/>
</dbReference>
<sequence>MPTATRAGIYGGDGDDTNKQGAYNSSEGESTPGNNSSASAMRLEIDTSICHVKCFLVSRNIPKLEATAPVAIASLHKMRVGIHDQQPERRMPLVDIELRKRYDQVSDACGDDEDDEVCLIKQYISELEIMCSRVGIKMNEPAVFELLKLKAAEFPKLPSDDSFKTENCKDIIEFTMQCRGVFLAKSMTLCQYPTLVRYLLDYTEATEKTNGGSQ</sequence>
<dbReference type="RefSeq" id="XP_014159895.1">
    <property type="nucleotide sequence ID" value="XM_014304420.1"/>
</dbReference>
<protein>
    <submittedName>
        <fullName evidence="2">Uncharacterized protein</fullName>
    </submittedName>
</protein>
<proteinExistence type="predicted"/>
<keyword evidence="3" id="KW-1185">Reference proteome</keyword>
<evidence type="ECO:0000313" key="2">
    <source>
        <dbReference type="EMBL" id="KNC85993.1"/>
    </source>
</evidence>